<dbReference type="VEuPathDB" id="MicrosporidiaDB:AAJ76_190008434"/>
<organism evidence="1 2">
    <name type="scientific">Vairimorpha ceranae</name>
    <dbReference type="NCBI Taxonomy" id="40302"/>
    <lineage>
        <taxon>Eukaryota</taxon>
        <taxon>Fungi</taxon>
        <taxon>Fungi incertae sedis</taxon>
        <taxon>Microsporidia</taxon>
        <taxon>Nosematidae</taxon>
        <taxon>Vairimorpha</taxon>
    </lineage>
</organism>
<dbReference type="AlphaFoldDB" id="A0A0F9YSF6"/>
<dbReference type="EMBL" id="JPQZ01000019">
    <property type="protein sequence ID" value="KKO75487.1"/>
    <property type="molecule type" value="Genomic_DNA"/>
</dbReference>
<proteinExistence type="predicted"/>
<evidence type="ECO:0000313" key="1">
    <source>
        <dbReference type="EMBL" id="KKO75487.1"/>
    </source>
</evidence>
<dbReference type="RefSeq" id="XP_024331229.1">
    <property type="nucleotide sequence ID" value="XM_024474371.1"/>
</dbReference>
<accession>A0A0F9YSF6</accession>
<name>A0A0F9YSF6_9MICR</name>
<protein>
    <submittedName>
        <fullName evidence="1">Uncharacterized protein</fullName>
    </submittedName>
</protein>
<dbReference type="Proteomes" id="UP000034350">
    <property type="component" value="Unassembled WGS sequence"/>
</dbReference>
<evidence type="ECO:0000313" key="2">
    <source>
        <dbReference type="Proteomes" id="UP000034350"/>
    </source>
</evidence>
<sequence length="197" mass="23860">MFFFQNVLDTANPFKINQFYFQIYLSKDNILKFYIPTMSLDNMFNSPFHIVFRQHCEDQNKIISSQKQKIFLSYLLNNRDKIISNSKRLLNDLTENPKSRFLRSLKEKDYILTFFDRNYDKTIKFFKCLILLLQESDKLSKAKLFNFFINFIKENLNEIWQYRLGQSGMDLNTFKDLHLLNCFFMDIQNLLRLVSFP</sequence>
<dbReference type="GeneID" id="36319288"/>
<gene>
    <name evidence="1" type="ORF">AAJ76_190008434</name>
</gene>
<dbReference type="VEuPathDB" id="MicrosporidiaDB:NCER_100833"/>
<keyword evidence="2" id="KW-1185">Reference proteome</keyword>
<reference evidence="1 2" key="1">
    <citation type="journal article" date="2015" name="Environ. Microbiol.">
        <title>Genome analyses suggest the presence of polyploidy and recent human-driven expansions in eight global populations of the honeybee pathogen Nosema ceranae.</title>
        <authorList>
            <person name="Pelin A."/>
            <person name="Selman M."/>
            <person name="Aris-Brosou S."/>
            <person name="Farinelli L."/>
            <person name="Corradi N."/>
        </authorList>
    </citation>
    <scope>NUCLEOTIDE SEQUENCE [LARGE SCALE GENOMIC DNA]</scope>
    <source>
        <strain evidence="1 2">PA08 1199</strain>
    </source>
</reference>
<comment type="caution">
    <text evidence="1">The sequence shown here is derived from an EMBL/GenBank/DDBJ whole genome shotgun (WGS) entry which is preliminary data.</text>
</comment>